<dbReference type="RefSeq" id="WP_220663772.1">
    <property type="nucleotide sequence ID" value="NZ_CP069370.1"/>
</dbReference>
<reference evidence="2" key="1">
    <citation type="submission" date="2021-02" db="EMBL/GenBank/DDBJ databases">
        <title>Rhodobacter shimadae sp. nov., an aerobic anoxygenic phototrophic bacterium isolated from a hot spring.</title>
        <authorList>
            <person name="Muramatsu S."/>
            <person name="Haruta S."/>
            <person name="Hirose S."/>
            <person name="Hanada S."/>
        </authorList>
    </citation>
    <scope>NUCLEOTIDE SEQUENCE</scope>
    <source>
        <strain evidence="2">N10</strain>
    </source>
</reference>
<dbReference type="AlphaFoldDB" id="A0A8G1EDA0"/>
<dbReference type="SUPFAM" id="SSF51735">
    <property type="entry name" value="NAD(P)-binding Rossmann-fold domains"/>
    <property type="match status" value="1"/>
</dbReference>
<name>A0A8G1EDA0_9RHOB</name>
<dbReference type="KEGG" id="nsm:JO391_07320"/>
<protein>
    <submittedName>
        <fullName evidence="2">NAD-dependent epimerase/dehydratase family protein</fullName>
    </submittedName>
</protein>
<organism evidence="2 3">
    <name type="scientific">Neotabrizicola shimadae</name>
    <dbReference type="NCBI Taxonomy" id="2807096"/>
    <lineage>
        <taxon>Bacteria</taxon>
        <taxon>Pseudomonadati</taxon>
        <taxon>Pseudomonadota</taxon>
        <taxon>Alphaproteobacteria</taxon>
        <taxon>Rhodobacterales</taxon>
        <taxon>Paracoccaceae</taxon>
        <taxon>Neotabrizicola</taxon>
    </lineage>
</organism>
<keyword evidence="3" id="KW-1185">Reference proteome</keyword>
<dbReference type="Proteomes" id="UP000826300">
    <property type="component" value="Chromosome"/>
</dbReference>
<dbReference type="InterPro" id="IPR001509">
    <property type="entry name" value="Epimerase_deHydtase"/>
</dbReference>
<gene>
    <name evidence="2" type="ORF">JO391_07320</name>
</gene>
<dbReference type="Gene3D" id="3.40.50.720">
    <property type="entry name" value="NAD(P)-binding Rossmann-like Domain"/>
    <property type="match status" value="1"/>
</dbReference>
<sequence>MARIVIIGGAGHVGTYLVPRLVEAGHQVVNVTRGLSRPWLPHAAWAQVETVVMDRTAEEAAGRFGAAIAGLTPDIVIDMICFTPESAAHLADALEGRVQHFLHVGTIWVHGTLTTVPAREEDPRSPFGQYGIDKSRIEDMLLDRARRGRLPATVVRPGHIVGPGWAPLNPAGHFNPQVIRDIRDGKTLALPNFGLETVHHVHAEDVAQVLALAIDNRSASVGEAFNAVSPAAVTLRGYAEAMFRWFGHAPALTFQPFDDWKEGVAPEDAQATLDHIIRSPSHSIAKAERLLGYRPRWTSLQAVQDSVAHLLS</sequence>
<proteinExistence type="predicted"/>
<evidence type="ECO:0000313" key="2">
    <source>
        <dbReference type="EMBL" id="QYZ71307.1"/>
    </source>
</evidence>
<dbReference type="PANTHER" id="PTHR43245">
    <property type="entry name" value="BIFUNCTIONAL POLYMYXIN RESISTANCE PROTEIN ARNA"/>
    <property type="match status" value="1"/>
</dbReference>
<dbReference type="Pfam" id="PF01370">
    <property type="entry name" value="Epimerase"/>
    <property type="match status" value="1"/>
</dbReference>
<evidence type="ECO:0000259" key="1">
    <source>
        <dbReference type="Pfam" id="PF01370"/>
    </source>
</evidence>
<dbReference type="EMBL" id="CP069370">
    <property type="protein sequence ID" value="QYZ71307.1"/>
    <property type="molecule type" value="Genomic_DNA"/>
</dbReference>
<dbReference type="InterPro" id="IPR036291">
    <property type="entry name" value="NAD(P)-bd_dom_sf"/>
</dbReference>
<accession>A0A8G1EDA0</accession>
<evidence type="ECO:0000313" key="3">
    <source>
        <dbReference type="Proteomes" id="UP000826300"/>
    </source>
</evidence>
<feature type="domain" description="NAD-dependent epimerase/dehydratase" evidence="1">
    <location>
        <begin position="4"/>
        <end position="226"/>
    </location>
</feature>
<dbReference type="InterPro" id="IPR050177">
    <property type="entry name" value="Lipid_A_modif_metabolic_enz"/>
</dbReference>